<proteinExistence type="predicted"/>
<feature type="non-terminal residue" evidence="1">
    <location>
        <position position="1"/>
    </location>
</feature>
<accession>A0AAN5I9M2</accession>
<dbReference type="AlphaFoldDB" id="A0AAN5I9M2"/>
<protein>
    <submittedName>
        <fullName evidence="1">Uncharacterized protein</fullName>
    </submittedName>
</protein>
<keyword evidence="2" id="KW-1185">Reference proteome</keyword>
<sequence length="68" mass="7942">NMECVSDENGIKKWKITDISDEHKDRSIFELDKVECEKSCELSHPLHFACDAREESCAEWKPNDNEPM</sequence>
<gene>
    <name evidence="1" type="ORF">PMAYCL1PPCAC_26759</name>
</gene>
<evidence type="ECO:0000313" key="1">
    <source>
        <dbReference type="EMBL" id="GMR56564.1"/>
    </source>
</evidence>
<comment type="caution">
    <text evidence="1">The sequence shown here is derived from an EMBL/GenBank/DDBJ whole genome shotgun (WGS) entry which is preliminary data.</text>
</comment>
<evidence type="ECO:0000313" key="2">
    <source>
        <dbReference type="Proteomes" id="UP001328107"/>
    </source>
</evidence>
<dbReference type="EMBL" id="BTRK01000006">
    <property type="protein sequence ID" value="GMR56564.1"/>
    <property type="molecule type" value="Genomic_DNA"/>
</dbReference>
<name>A0AAN5I9M2_9BILA</name>
<dbReference type="Proteomes" id="UP001328107">
    <property type="component" value="Unassembled WGS sequence"/>
</dbReference>
<feature type="non-terminal residue" evidence="1">
    <location>
        <position position="68"/>
    </location>
</feature>
<reference evidence="2" key="1">
    <citation type="submission" date="2022-10" db="EMBL/GenBank/DDBJ databases">
        <title>Genome assembly of Pristionchus species.</title>
        <authorList>
            <person name="Yoshida K."/>
            <person name="Sommer R.J."/>
        </authorList>
    </citation>
    <scope>NUCLEOTIDE SEQUENCE [LARGE SCALE GENOMIC DNA]</scope>
    <source>
        <strain evidence="2">RS5460</strain>
    </source>
</reference>
<organism evidence="1 2">
    <name type="scientific">Pristionchus mayeri</name>
    <dbReference type="NCBI Taxonomy" id="1317129"/>
    <lineage>
        <taxon>Eukaryota</taxon>
        <taxon>Metazoa</taxon>
        <taxon>Ecdysozoa</taxon>
        <taxon>Nematoda</taxon>
        <taxon>Chromadorea</taxon>
        <taxon>Rhabditida</taxon>
        <taxon>Rhabditina</taxon>
        <taxon>Diplogasteromorpha</taxon>
        <taxon>Diplogasteroidea</taxon>
        <taxon>Neodiplogasteridae</taxon>
        <taxon>Pristionchus</taxon>
    </lineage>
</organism>